<dbReference type="SUPFAM" id="SSF53098">
    <property type="entry name" value="Ribonuclease H-like"/>
    <property type="match status" value="1"/>
</dbReference>
<dbReference type="GO" id="GO:0003676">
    <property type="term" value="F:nucleic acid binding"/>
    <property type="evidence" value="ECO:0007669"/>
    <property type="project" value="InterPro"/>
</dbReference>
<dbReference type="Pfam" id="PF18701">
    <property type="entry name" value="DUF5641"/>
    <property type="match status" value="1"/>
</dbReference>
<sequence>MGNLPVQRVAPDFPFKTVGVDFAGPFYIINKRGRGARTIKAYLCLFICFRFKCLHLEAVSDLSKDGFLQAFRRFMSRRGKPAEVYCDNGRPLRSLTSPSLTDSNTSQLQRYARIEQIRQHFWQRWQREYVSELQQRSKWRTNSSKIQEGDLVLLMEDNLPPLCWKLARITRLFPGSDAVARVAEVRTPTGTYRRPLTKLCPLLTSDDMHS</sequence>
<gene>
    <name evidence="2" type="ORF">EEDITHA_LOCUS19453</name>
</gene>
<dbReference type="InterPro" id="IPR040676">
    <property type="entry name" value="DUF5641"/>
</dbReference>
<organism evidence="2 3">
    <name type="scientific">Euphydryas editha</name>
    <name type="common">Edith's checkerspot</name>
    <dbReference type="NCBI Taxonomy" id="104508"/>
    <lineage>
        <taxon>Eukaryota</taxon>
        <taxon>Metazoa</taxon>
        <taxon>Ecdysozoa</taxon>
        <taxon>Arthropoda</taxon>
        <taxon>Hexapoda</taxon>
        <taxon>Insecta</taxon>
        <taxon>Pterygota</taxon>
        <taxon>Neoptera</taxon>
        <taxon>Endopterygota</taxon>
        <taxon>Lepidoptera</taxon>
        <taxon>Glossata</taxon>
        <taxon>Ditrysia</taxon>
        <taxon>Papilionoidea</taxon>
        <taxon>Nymphalidae</taxon>
        <taxon>Nymphalinae</taxon>
        <taxon>Euphydryas</taxon>
    </lineage>
</organism>
<accession>A0AAU9V4J8</accession>
<dbReference type="PANTHER" id="PTHR47331">
    <property type="entry name" value="PHD-TYPE DOMAIN-CONTAINING PROTEIN"/>
    <property type="match status" value="1"/>
</dbReference>
<reference evidence="2" key="1">
    <citation type="submission" date="2022-03" db="EMBL/GenBank/DDBJ databases">
        <authorList>
            <person name="Tunstrom K."/>
        </authorList>
    </citation>
    <scope>NUCLEOTIDE SEQUENCE</scope>
</reference>
<evidence type="ECO:0000313" key="3">
    <source>
        <dbReference type="Proteomes" id="UP001153954"/>
    </source>
</evidence>
<dbReference type="EMBL" id="CAKOGL010000027">
    <property type="protein sequence ID" value="CAH2105152.1"/>
    <property type="molecule type" value="Genomic_DNA"/>
</dbReference>
<dbReference type="Gene3D" id="3.30.420.10">
    <property type="entry name" value="Ribonuclease H-like superfamily/Ribonuclease H"/>
    <property type="match status" value="1"/>
</dbReference>
<protein>
    <recommendedName>
        <fullName evidence="1">DUF5641 domain-containing protein</fullName>
    </recommendedName>
</protein>
<dbReference type="Proteomes" id="UP001153954">
    <property type="component" value="Unassembled WGS sequence"/>
</dbReference>
<feature type="domain" description="DUF5641" evidence="1">
    <location>
        <begin position="109"/>
        <end position="202"/>
    </location>
</feature>
<evidence type="ECO:0000313" key="2">
    <source>
        <dbReference type="EMBL" id="CAH2105152.1"/>
    </source>
</evidence>
<proteinExistence type="predicted"/>
<name>A0AAU9V4J8_EUPED</name>
<dbReference type="AlphaFoldDB" id="A0AAU9V4J8"/>
<dbReference type="InterPro" id="IPR036397">
    <property type="entry name" value="RNaseH_sf"/>
</dbReference>
<dbReference type="InterPro" id="IPR012337">
    <property type="entry name" value="RNaseH-like_sf"/>
</dbReference>
<evidence type="ECO:0000259" key="1">
    <source>
        <dbReference type="Pfam" id="PF18701"/>
    </source>
</evidence>
<comment type="caution">
    <text evidence="2">The sequence shown here is derived from an EMBL/GenBank/DDBJ whole genome shotgun (WGS) entry which is preliminary data.</text>
</comment>
<dbReference type="PANTHER" id="PTHR47331:SF1">
    <property type="entry name" value="GAG-LIKE PROTEIN"/>
    <property type="match status" value="1"/>
</dbReference>
<keyword evidence="3" id="KW-1185">Reference proteome</keyword>